<gene>
    <name evidence="3" type="ORF">E6C55_05125</name>
</gene>
<feature type="compositionally biased region" description="Low complexity" evidence="1">
    <location>
        <begin position="26"/>
        <end position="56"/>
    </location>
</feature>
<dbReference type="OrthoDB" id="2498957at2"/>
<dbReference type="PROSITE" id="PS51257">
    <property type="entry name" value="PROKAR_LIPOPROTEIN"/>
    <property type="match status" value="1"/>
</dbReference>
<dbReference type="EMBL" id="SSOB01000005">
    <property type="protein sequence ID" value="THF83239.1"/>
    <property type="molecule type" value="Genomic_DNA"/>
</dbReference>
<sequence length="556" mass="60883">MRNKKRFVTAISLLAFATVFAGCSSNNDSDSSASSSGQPASEQTASPSASEPAASADPLAKPQELSVAIWDIQDGFDNPEAKNDTIYNDLTKKLNITVKPVQITWNDWQEKEKVWAASAQLPDIFANAIATDNRSLYSTWAKQGVLKALPDDLSAYPNIAQVMELPSAKPLTVDGKFYMVPRVGFLDGSSAGVMDRPILYRKDWAAQAGYTSDPNSYEEFVAMVKAVMAQHPDATGIAINNKDYLLTPMLGSFPELASMKDAWVNEDGTWIPAFASAKAPDAVKQIWELYHNGLLDKDFAIQKDADGFRKFLNGQAFISLGGNIRDPNNIEAFAKANPDAKVSDIGYMSIWPTADGNRYNFGLTPYWSETFFSNKLDDEKFDRALRLVDYMMSEEYSALISNGIEGVDYKLEDGKAVSLLGTEQTLVQKYPITSKFGYLASWHSQFEAEGKKVVNANPNVAAIDTAASEAFNRFKSENKASPINFEITLMSTPAKDKLAGALTPNNGGIVDELFNVVLSKSDPVEAWKKVVKSYDAKGLQDAITEVNAEAKEMGIQ</sequence>
<keyword evidence="2" id="KW-0732">Signal</keyword>
<dbReference type="PANTHER" id="PTHR43649">
    <property type="entry name" value="ARABINOSE-BINDING PROTEIN-RELATED"/>
    <property type="match status" value="1"/>
</dbReference>
<keyword evidence="4" id="KW-1185">Reference proteome</keyword>
<evidence type="ECO:0000313" key="3">
    <source>
        <dbReference type="EMBL" id="THF83239.1"/>
    </source>
</evidence>
<dbReference type="Proteomes" id="UP000310636">
    <property type="component" value="Unassembled WGS sequence"/>
</dbReference>
<feature type="chain" id="PRO_5039170897" evidence="2">
    <location>
        <begin position="22"/>
        <end position="556"/>
    </location>
</feature>
<protein>
    <submittedName>
        <fullName evidence="3">Extracellular solute-binding protein</fullName>
    </submittedName>
</protein>
<dbReference type="Gene3D" id="3.40.190.10">
    <property type="entry name" value="Periplasmic binding protein-like II"/>
    <property type="match status" value="2"/>
</dbReference>
<evidence type="ECO:0000313" key="4">
    <source>
        <dbReference type="Proteomes" id="UP000310636"/>
    </source>
</evidence>
<dbReference type="RefSeq" id="WP_136368719.1">
    <property type="nucleotide sequence ID" value="NZ_SSOB01000005.1"/>
</dbReference>
<feature type="signal peptide" evidence="2">
    <location>
        <begin position="1"/>
        <end position="21"/>
    </location>
</feature>
<accession>A0A4S4C7I3</accession>
<dbReference type="SUPFAM" id="SSF53850">
    <property type="entry name" value="Periplasmic binding protein-like II"/>
    <property type="match status" value="1"/>
</dbReference>
<reference evidence="3 4" key="1">
    <citation type="submission" date="2019-04" db="EMBL/GenBank/DDBJ databases">
        <title>Cohnella sp. nov. isolated from preserved vegetables.</title>
        <authorList>
            <person name="Lin S.-Y."/>
            <person name="Hung M.-H."/>
            <person name="Young C.-C."/>
        </authorList>
    </citation>
    <scope>NUCLEOTIDE SEQUENCE [LARGE SCALE GENOMIC DNA]</scope>
    <source>
        <strain evidence="3 4">CC-MHH1044</strain>
    </source>
</reference>
<dbReference type="AlphaFoldDB" id="A0A4S4C7I3"/>
<dbReference type="PANTHER" id="PTHR43649:SF12">
    <property type="entry name" value="DIACETYLCHITOBIOSE BINDING PROTEIN DASA"/>
    <property type="match status" value="1"/>
</dbReference>
<evidence type="ECO:0000256" key="2">
    <source>
        <dbReference type="SAM" id="SignalP"/>
    </source>
</evidence>
<comment type="caution">
    <text evidence="3">The sequence shown here is derived from an EMBL/GenBank/DDBJ whole genome shotgun (WGS) entry which is preliminary data.</text>
</comment>
<evidence type="ECO:0000256" key="1">
    <source>
        <dbReference type="SAM" id="MobiDB-lite"/>
    </source>
</evidence>
<name>A0A4S4C7I3_9BACL</name>
<feature type="region of interest" description="Disordered" evidence="1">
    <location>
        <begin position="26"/>
        <end position="57"/>
    </location>
</feature>
<organism evidence="3 4">
    <name type="scientific">Cohnella fermenti</name>
    <dbReference type="NCBI Taxonomy" id="2565925"/>
    <lineage>
        <taxon>Bacteria</taxon>
        <taxon>Bacillati</taxon>
        <taxon>Bacillota</taxon>
        <taxon>Bacilli</taxon>
        <taxon>Bacillales</taxon>
        <taxon>Paenibacillaceae</taxon>
        <taxon>Cohnella</taxon>
    </lineage>
</organism>
<proteinExistence type="predicted"/>
<dbReference type="InterPro" id="IPR050490">
    <property type="entry name" value="Bact_solute-bd_prot1"/>
</dbReference>